<name>A0A367YWU1_9ACTN</name>
<dbReference type="RefSeq" id="WP_114125832.1">
    <property type="nucleotide sequence ID" value="NZ_QOUI01000003.1"/>
</dbReference>
<dbReference type="InterPro" id="IPR016032">
    <property type="entry name" value="Sig_transdc_resp-reg_C-effctor"/>
</dbReference>
<sequence length="912" mass="96346">MHDLLGRDAERRTIEQLLARARAGRSATLVLRGEAGIGKTALLEEARALAERSGSQVSSSTGVEAEAQLAFAGLHQLCALFLDRGAALPEPQAAALAVAFGERSGPAPDPFMVGLAVLNLMAEVSEEQPLVCLVDDAQWLDQPSAQVLAFVARRLSAERVAMLFALRDSAEGDVRLFAGLPELRLGGLGEADARALLAAALPGPLDDGVRDVVVAEARGNPLALLELPLGVQPAQLGGGFGWPDVADVPRRVEDSFRRRSGDLPAATQQLLLVAAAEPTGDVALLWRALAHLGVPREAAAPAESAGLVEVGSRVRFRHPLARSAVYRAAPPSERRRVHGALAAATDADAEPDRFAWHRGRSVQGTDEEAAAELERSAGRARSRGGFAASAAFLQQAVELTADPADRARRALEAAHDKQQAGASEAALELLVVAEGGPLDPAQEVRTRLLRAQIAFALRRGGDEPDLLVDAARAMAPIDPAMSRDIHLHALDAAMINNATVASRIAATVAAAPPAPVPPRPSDLLLDALAVTLAEGFEQGVPGLREVARALRDACADPDRAGGCEPWLLLAGRIAVGVLDDELAFELAEEHVRAARAAGSLAGLPAALSLLSNVLVIGGQLTRAGEVAAEAAAISDSIGVVPLRHAQVILASWRGDRALASELYTVTMRDTRYPDDGAEAGSARYAMAVLHNGLGDYPTALEAAGRAEASPELSLSTALLPELVEAAARTGDTRRAGAALERLSARARACGTSWALGLEARSRALTSSGARAEELHREAVARLEESRMGAEAARAHLLHGEWLRREGRRAESREVLRTAHRRLSEMGAEAFAARAARELRATGEHPRRRTAQPADELTAQELHIARLVATGATSREVAAQLFLSPRTIEAHLRNIFRKLGITSRRQLRALDLP</sequence>
<comment type="caution">
    <text evidence="4">The sequence shown here is derived from an EMBL/GenBank/DDBJ whole genome shotgun (WGS) entry which is preliminary data.</text>
</comment>
<dbReference type="Gene3D" id="1.10.10.10">
    <property type="entry name" value="Winged helix-like DNA-binding domain superfamily/Winged helix DNA-binding domain"/>
    <property type="match status" value="1"/>
</dbReference>
<evidence type="ECO:0000259" key="3">
    <source>
        <dbReference type="PROSITE" id="PS50043"/>
    </source>
</evidence>
<evidence type="ECO:0000313" key="4">
    <source>
        <dbReference type="EMBL" id="RCK70290.1"/>
    </source>
</evidence>
<dbReference type="GO" id="GO:0005524">
    <property type="term" value="F:ATP binding"/>
    <property type="evidence" value="ECO:0007669"/>
    <property type="project" value="UniProtKB-KW"/>
</dbReference>
<dbReference type="EMBL" id="QOUI01000003">
    <property type="protein sequence ID" value="RCK70290.1"/>
    <property type="molecule type" value="Genomic_DNA"/>
</dbReference>
<dbReference type="InterPro" id="IPR036388">
    <property type="entry name" value="WH-like_DNA-bd_sf"/>
</dbReference>
<evidence type="ECO:0000313" key="5">
    <source>
        <dbReference type="Proteomes" id="UP000252770"/>
    </source>
</evidence>
<dbReference type="Pfam" id="PF13191">
    <property type="entry name" value="AAA_16"/>
    <property type="match status" value="1"/>
</dbReference>
<protein>
    <submittedName>
        <fullName evidence="4">Helix-turn-helix transcriptional regulator</fullName>
    </submittedName>
</protein>
<keyword evidence="2" id="KW-0067">ATP-binding</keyword>
<organism evidence="4 5">
    <name type="scientific">Desertihabitans brevis</name>
    <dbReference type="NCBI Taxonomy" id="2268447"/>
    <lineage>
        <taxon>Bacteria</taxon>
        <taxon>Bacillati</taxon>
        <taxon>Actinomycetota</taxon>
        <taxon>Actinomycetes</taxon>
        <taxon>Propionibacteriales</taxon>
        <taxon>Propionibacteriaceae</taxon>
        <taxon>Desertihabitans</taxon>
    </lineage>
</organism>
<dbReference type="Proteomes" id="UP000252770">
    <property type="component" value="Unassembled WGS sequence"/>
</dbReference>
<dbReference type="InterPro" id="IPR041664">
    <property type="entry name" value="AAA_16"/>
</dbReference>
<evidence type="ECO:0000256" key="2">
    <source>
        <dbReference type="ARBA" id="ARBA00022840"/>
    </source>
</evidence>
<dbReference type="Gene3D" id="3.40.50.300">
    <property type="entry name" value="P-loop containing nucleotide triphosphate hydrolases"/>
    <property type="match status" value="1"/>
</dbReference>
<gene>
    <name evidence="4" type="ORF">DT076_06435</name>
</gene>
<accession>A0A367YWU1</accession>
<dbReference type="SUPFAM" id="SSF46894">
    <property type="entry name" value="C-terminal effector domain of the bipartite response regulators"/>
    <property type="match status" value="1"/>
</dbReference>
<dbReference type="GO" id="GO:0006355">
    <property type="term" value="P:regulation of DNA-templated transcription"/>
    <property type="evidence" value="ECO:0007669"/>
    <property type="project" value="InterPro"/>
</dbReference>
<dbReference type="PANTHER" id="PTHR16305">
    <property type="entry name" value="TESTICULAR SOLUBLE ADENYLYL CYCLASE"/>
    <property type="match status" value="1"/>
</dbReference>
<dbReference type="CDD" id="cd06170">
    <property type="entry name" value="LuxR_C_like"/>
    <property type="match status" value="1"/>
</dbReference>
<feature type="domain" description="HTH luxR-type" evidence="3">
    <location>
        <begin position="849"/>
        <end position="912"/>
    </location>
</feature>
<dbReference type="InterPro" id="IPR000792">
    <property type="entry name" value="Tscrpt_reg_LuxR_C"/>
</dbReference>
<reference evidence="4 5" key="1">
    <citation type="submission" date="2018-07" db="EMBL/GenBank/DDBJ databases">
        <title>Desertimonas flava gen. nov. sp. nov.</title>
        <authorList>
            <person name="Liu S."/>
        </authorList>
    </citation>
    <scope>NUCLEOTIDE SEQUENCE [LARGE SCALE GENOMIC DNA]</scope>
    <source>
        <strain evidence="4 5">16Sb5-5</strain>
    </source>
</reference>
<dbReference type="GO" id="GO:0004016">
    <property type="term" value="F:adenylate cyclase activity"/>
    <property type="evidence" value="ECO:0007669"/>
    <property type="project" value="TreeGrafter"/>
</dbReference>
<dbReference type="PRINTS" id="PR00038">
    <property type="entry name" value="HTHLUXR"/>
</dbReference>
<keyword evidence="1" id="KW-0547">Nucleotide-binding</keyword>
<keyword evidence="5" id="KW-1185">Reference proteome</keyword>
<dbReference type="PANTHER" id="PTHR16305:SF35">
    <property type="entry name" value="TRANSCRIPTIONAL ACTIVATOR DOMAIN"/>
    <property type="match status" value="1"/>
</dbReference>
<dbReference type="PROSITE" id="PS00622">
    <property type="entry name" value="HTH_LUXR_1"/>
    <property type="match status" value="1"/>
</dbReference>
<evidence type="ECO:0000256" key="1">
    <source>
        <dbReference type="ARBA" id="ARBA00022741"/>
    </source>
</evidence>
<dbReference type="AlphaFoldDB" id="A0A367YWU1"/>
<dbReference type="GO" id="GO:0003677">
    <property type="term" value="F:DNA binding"/>
    <property type="evidence" value="ECO:0007669"/>
    <property type="project" value="InterPro"/>
</dbReference>
<dbReference type="Pfam" id="PF00196">
    <property type="entry name" value="GerE"/>
    <property type="match status" value="1"/>
</dbReference>
<dbReference type="PROSITE" id="PS50043">
    <property type="entry name" value="HTH_LUXR_2"/>
    <property type="match status" value="1"/>
</dbReference>
<dbReference type="SUPFAM" id="SSF52540">
    <property type="entry name" value="P-loop containing nucleoside triphosphate hydrolases"/>
    <property type="match status" value="1"/>
</dbReference>
<dbReference type="SMART" id="SM00421">
    <property type="entry name" value="HTH_LUXR"/>
    <property type="match status" value="1"/>
</dbReference>
<dbReference type="InterPro" id="IPR027417">
    <property type="entry name" value="P-loop_NTPase"/>
</dbReference>
<proteinExistence type="predicted"/>
<dbReference type="GO" id="GO:0005737">
    <property type="term" value="C:cytoplasm"/>
    <property type="evidence" value="ECO:0007669"/>
    <property type="project" value="TreeGrafter"/>
</dbReference>